<evidence type="ECO:0000256" key="5">
    <source>
        <dbReference type="ARBA" id="ARBA00023600"/>
    </source>
</evidence>
<feature type="transmembrane region" description="Helical" evidence="6">
    <location>
        <begin position="20"/>
        <end position="40"/>
    </location>
</feature>
<sequence>MNQTMNTILTAAAASSGKEAAWGGWVAAAGLVLSAWLGGWDEALQILVYLMVADYITGVLGAVKLKKVNSDIMFWGGIRKVTVLFVVGLAALLDGWIQPGEPIFRTIAIYFYVGREGLSVVENLGTLNVPMPKKLKELLEQLQEKGGGKTDGNL</sequence>
<feature type="transmembrane region" description="Helical" evidence="6">
    <location>
        <begin position="46"/>
        <end position="65"/>
    </location>
</feature>
<dbReference type="Pfam" id="PF05105">
    <property type="entry name" value="Phage_holin_4_1"/>
    <property type="match status" value="1"/>
</dbReference>
<name>A0A841SRF3_9BACL</name>
<evidence type="ECO:0000256" key="6">
    <source>
        <dbReference type="SAM" id="Phobius"/>
    </source>
</evidence>
<proteinExistence type="inferred from homology"/>
<keyword evidence="4 6" id="KW-0472">Membrane</keyword>
<reference evidence="7 8" key="1">
    <citation type="submission" date="2020-08" db="EMBL/GenBank/DDBJ databases">
        <title>Cohnella phylogeny.</title>
        <authorList>
            <person name="Dunlap C."/>
        </authorList>
    </citation>
    <scope>NUCLEOTIDE SEQUENCE [LARGE SCALE GENOMIC DNA]</scope>
    <source>
        <strain evidence="7 8">DSM 25241</strain>
    </source>
</reference>
<accession>A0A841SRF3</accession>
<evidence type="ECO:0000313" key="7">
    <source>
        <dbReference type="EMBL" id="MBB6632748.1"/>
    </source>
</evidence>
<evidence type="ECO:0000256" key="2">
    <source>
        <dbReference type="ARBA" id="ARBA00022692"/>
    </source>
</evidence>
<protein>
    <submittedName>
        <fullName evidence="7">Phage holin family protein</fullName>
    </submittedName>
</protein>
<dbReference type="InterPro" id="IPR006480">
    <property type="entry name" value="Phage_holin_4_1"/>
</dbReference>
<dbReference type="EMBL" id="JACJVQ010000002">
    <property type="protein sequence ID" value="MBB6632748.1"/>
    <property type="molecule type" value="Genomic_DNA"/>
</dbReference>
<comment type="subcellular location">
    <subcellularLocation>
        <location evidence="1">Membrane</location>
        <topology evidence="1">Multi-pass membrane protein</topology>
    </subcellularLocation>
</comment>
<evidence type="ECO:0000256" key="4">
    <source>
        <dbReference type="ARBA" id="ARBA00023136"/>
    </source>
</evidence>
<comment type="caution">
    <text evidence="7">The sequence shown here is derived from an EMBL/GenBank/DDBJ whole genome shotgun (WGS) entry which is preliminary data.</text>
</comment>
<gene>
    <name evidence="7" type="ORF">H7B67_01235</name>
</gene>
<dbReference type="NCBIfam" id="TIGR01593">
    <property type="entry name" value="holin_tox_secr"/>
    <property type="match status" value="1"/>
</dbReference>
<comment type="similarity">
    <text evidence="5">Belongs to the bacteriophage holin family. Cp-1 holin subfamily.</text>
</comment>
<keyword evidence="3 6" id="KW-1133">Transmembrane helix</keyword>
<keyword evidence="2 6" id="KW-0812">Transmembrane</keyword>
<dbReference type="GO" id="GO:0016020">
    <property type="term" value="C:membrane"/>
    <property type="evidence" value="ECO:0007669"/>
    <property type="project" value="UniProtKB-SubCell"/>
</dbReference>
<feature type="transmembrane region" description="Helical" evidence="6">
    <location>
        <begin position="77"/>
        <end position="97"/>
    </location>
</feature>
<keyword evidence="8" id="KW-1185">Reference proteome</keyword>
<dbReference type="Proteomes" id="UP000535838">
    <property type="component" value="Unassembled WGS sequence"/>
</dbReference>
<organism evidence="7 8">
    <name type="scientific">Cohnella thailandensis</name>
    <dbReference type="NCBI Taxonomy" id="557557"/>
    <lineage>
        <taxon>Bacteria</taxon>
        <taxon>Bacillati</taxon>
        <taxon>Bacillota</taxon>
        <taxon>Bacilli</taxon>
        <taxon>Bacillales</taxon>
        <taxon>Paenibacillaceae</taxon>
        <taxon>Cohnella</taxon>
    </lineage>
</organism>
<evidence type="ECO:0000313" key="8">
    <source>
        <dbReference type="Proteomes" id="UP000535838"/>
    </source>
</evidence>
<evidence type="ECO:0000256" key="3">
    <source>
        <dbReference type="ARBA" id="ARBA00022989"/>
    </source>
</evidence>
<dbReference type="AlphaFoldDB" id="A0A841SRF3"/>
<dbReference type="RefSeq" id="WP_185117981.1">
    <property type="nucleotide sequence ID" value="NZ_JACJVQ010000002.1"/>
</dbReference>
<evidence type="ECO:0000256" key="1">
    <source>
        <dbReference type="ARBA" id="ARBA00004141"/>
    </source>
</evidence>